<proteinExistence type="predicted"/>
<name>A0A4R9JE79_9LEPT</name>
<sequence>MAMKQLINFGKKFFLLLILFMILLQFNNCKLKFNNPKDPMSQSYLETWLWEEYLRSLCNPNLRGFVRLGTGTYKTYPYKLLKLKNGNFLVTAGVFEEVIWNGKTAGKNFSFSGTPGTDMNVIVFLVNGRSLQIEWLDYLGQLVTSSDSKDTSPITELSNGDVVVTTYVKSAVQGNPISSKSNTNSLIMVRYDGNGNRIWSTYLDKTDNSILESRFSLVTDSLDRIHLFFTGKGVGSPIADTVGFGEFPTMEVSSNGFNSNQEEIGWAVISAQGVPIRQRYLPSNGNTSVHNAILGMSDSIILSGSAEDNFTGYTGHPLPAYNYKRPVVTKLSINSFAITNITYLGSISPSHTIGTVQEIRSGSDGIYGTGVSAGDFGTSFHPFQLYPSTTSYRNTIFSKFDWNGNLIWNQFLGSTAIDSLEIPPTLSYITETSSLKVFGFSLSNGTRYTGLSIPTSGDGINPFQRFTLTISETNGHYQSIHYETSFNNDPPGATELLQNIVSVSEACQGRLVRLKSIIEYSSEKGILELETKPATEEP</sequence>
<comment type="caution">
    <text evidence="1">The sequence shown here is derived from an EMBL/GenBank/DDBJ whole genome shotgun (WGS) entry which is preliminary data.</text>
</comment>
<dbReference type="EMBL" id="RQGA01000013">
    <property type="protein sequence ID" value="TGL38899.1"/>
    <property type="molecule type" value="Genomic_DNA"/>
</dbReference>
<keyword evidence="2" id="KW-1185">Reference proteome</keyword>
<organism evidence="1 2">
    <name type="scientific">Leptospira perdikensis</name>
    <dbReference type="NCBI Taxonomy" id="2484948"/>
    <lineage>
        <taxon>Bacteria</taxon>
        <taxon>Pseudomonadati</taxon>
        <taxon>Spirochaetota</taxon>
        <taxon>Spirochaetia</taxon>
        <taxon>Leptospirales</taxon>
        <taxon>Leptospiraceae</taxon>
        <taxon>Leptospira</taxon>
    </lineage>
</organism>
<accession>A0A4R9JE79</accession>
<dbReference type="OrthoDB" id="338234at2"/>
<evidence type="ECO:0000313" key="1">
    <source>
        <dbReference type="EMBL" id="TGL38899.1"/>
    </source>
</evidence>
<dbReference type="Proteomes" id="UP000298125">
    <property type="component" value="Unassembled WGS sequence"/>
</dbReference>
<evidence type="ECO:0000313" key="2">
    <source>
        <dbReference type="Proteomes" id="UP000298125"/>
    </source>
</evidence>
<dbReference type="AlphaFoldDB" id="A0A4R9JE79"/>
<protein>
    <submittedName>
        <fullName evidence="1">Uncharacterized protein</fullName>
    </submittedName>
</protein>
<gene>
    <name evidence="1" type="ORF">EHQ49_11020</name>
</gene>
<reference evidence="1" key="1">
    <citation type="journal article" date="2019" name="PLoS Negl. Trop. Dis.">
        <title>Revisiting the worldwide diversity of Leptospira species in the environment.</title>
        <authorList>
            <person name="Vincent A.T."/>
            <person name="Schiettekatte O."/>
            <person name="Bourhy P."/>
            <person name="Veyrier F.J."/>
            <person name="Picardeau M."/>
        </authorList>
    </citation>
    <scope>NUCLEOTIDE SEQUENCE [LARGE SCALE GENOMIC DNA]</scope>
    <source>
        <strain evidence="1">201702692</strain>
    </source>
</reference>